<accession>A0A7S0C512</accession>
<evidence type="ECO:0000259" key="14">
    <source>
        <dbReference type="Pfam" id="PF17655"/>
    </source>
</evidence>
<dbReference type="Gene3D" id="2.60.40.1400">
    <property type="entry name" value="G protein-activated inward rectifier potassium channel 1"/>
    <property type="match status" value="1"/>
</dbReference>
<keyword evidence="9 12" id="KW-0472">Membrane</keyword>
<evidence type="ECO:0000259" key="13">
    <source>
        <dbReference type="Pfam" id="PF01007"/>
    </source>
</evidence>
<feature type="domain" description="Inward rectifier potassium channel C-terminal" evidence="14">
    <location>
        <begin position="239"/>
        <end position="332"/>
    </location>
</feature>
<dbReference type="GO" id="GO:0005886">
    <property type="term" value="C:plasma membrane"/>
    <property type="evidence" value="ECO:0007669"/>
    <property type="project" value="TreeGrafter"/>
</dbReference>
<dbReference type="PANTHER" id="PTHR11767:SF103">
    <property type="entry name" value="POTASSIUM CHANNEL INWARDLY RECTIFYING TRANSMEMBRANE DOMAIN-CONTAINING PROTEIN"/>
    <property type="match status" value="1"/>
</dbReference>
<keyword evidence="8 11" id="KW-0406">Ion transport</keyword>
<organism evidence="15">
    <name type="scientific">Proboscia inermis</name>
    <dbReference type="NCBI Taxonomy" id="420281"/>
    <lineage>
        <taxon>Eukaryota</taxon>
        <taxon>Sar</taxon>
        <taxon>Stramenopiles</taxon>
        <taxon>Ochrophyta</taxon>
        <taxon>Bacillariophyta</taxon>
        <taxon>Coscinodiscophyceae</taxon>
        <taxon>Rhizosoleniophycidae</taxon>
        <taxon>Rhizosoleniales</taxon>
        <taxon>Rhizosoleniaceae</taxon>
        <taxon>Proboscia</taxon>
    </lineage>
</organism>
<keyword evidence="3 11" id="KW-0633">Potassium transport</keyword>
<dbReference type="PANTHER" id="PTHR11767">
    <property type="entry name" value="INWARD RECTIFIER POTASSIUM CHANNEL"/>
    <property type="match status" value="1"/>
</dbReference>
<reference evidence="15" key="1">
    <citation type="submission" date="2021-01" db="EMBL/GenBank/DDBJ databases">
        <authorList>
            <person name="Corre E."/>
            <person name="Pelletier E."/>
            <person name="Niang G."/>
            <person name="Scheremetjew M."/>
            <person name="Finn R."/>
            <person name="Kale V."/>
            <person name="Holt S."/>
            <person name="Cochrane G."/>
            <person name="Meng A."/>
            <person name="Brown T."/>
            <person name="Cohen L."/>
        </authorList>
    </citation>
    <scope>NUCLEOTIDE SEQUENCE</scope>
    <source>
        <strain evidence="15">CCAP1064/1</strain>
    </source>
</reference>
<dbReference type="EMBL" id="HBEL01016188">
    <property type="protein sequence ID" value="CAD8411602.1"/>
    <property type="molecule type" value="Transcribed_RNA"/>
</dbReference>
<protein>
    <submittedName>
        <fullName evidence="15">Uncharacterized protein</fullName>
    </submittedName>
</protein>
<dbReference type="Pfam" id="PF17655">
    <property type="entry name" value="IRK_C"/>
    <property type="match status" value="2"/>
</dbReference>
<keyword evidence="5 11" id="KW-0851">Voltage-gated channel</keyword>
<evidence type="ECO:0000256" key="12">
    <source>
        <dbReference type="SAM" id="Phobius"/>
    </source>
</evidence>
<feature type="domain" description="Inward rectifier potassium channel C-terminal" evidence="14">
    <location>
        <begin position="412"/>
        <end position="485"/>
    </location>
</feature>
<feature type="domain" description="Potassium channel inwardly rectifying transmembrane" evidence="13">
    <location>
        <begin position="122"/>
        <end position="231"/>
    </location>
</feature>
<evidence type="ECO:0000256" key="10">
    <source>
        <dbReference type="ARBA" id="ARBA00023303"/>
    </source>
</evidence>
<keyword evidence="4 11" id="KW-0812">Transmembrane</keyword>
<evidence type="ECO:0000256" key="2">
    <source>
        <dbReference type="ARBA" id="ARBA00022448"/>
    </source>
</evidence>
<keyword evidence="7 12" id="KW-1133">Transmembrane helix</keyword>
<dbReference type="GO" id="GO:0034702">
    <property type="term" value="C:monoatomic ion channel complex"/>
    <property type="evidence" value="ECO:0007669"/>
    <property type="project" value="UniProtKB-KW"/>
</dbReference>
<comment type="similarity">
    <text evidence="11">Belongs to the inward rectifier-type potassium channel (TC 1.A.2.1) family.</text>
</comment>
<evidence type="ECO:0000313" key="15">
    <source>
        <dbReference type="EMBL" id="CAD8411602.1"/>
    </source>
</evidence>
<evidence type="ECO:0000256" key="3">
    <source>
        <dbReference type="ARBA" id="ARBA00022538"/>
    </source>
</evidence>
<keyword evidence="2 11" id="KW-0813">Transport</keyword>
<dbReference type="SUPFAM" id="SSF81296">
    <property type="entry name" value="E set domains"/>
    <property type="match status" value="2"/>
</dbReference>
<evidence type="ECO:0000256" key="7">
    <source>
        <dbReference type="ARBA" id="ARBA00022989"/>
    </source>
</evidence>
<dbReference type="InterPro" id="IPR016449">
    <property type="entry name" value="K_chnl_inward-rec_Kir"/>
</dbReference>
<feature type="transmembrane region" description="Helical" evidence="12">
    <location>
        <begin position="205"/>
        <end position="227"/>
    </location>
</feature>
<keyword evidence="6 11" id="KW-0630">Potassium</keyword>
<evidence type="ECO:0000256" key="11">
    <source>
        <dbReference type="RuleBase" id="RU003822"/>
    </source>
</evidence>
<evidence type="ECO:0000256" key="6">
    <source>
        <dbReference type="ARBA" id="ARBA00022958"/>
    </source>
</evidence>
<dbReference type="InterPro" id="IPR013518">
    <property type="entry name" value="K_chnl_inward-rec_Kir_cyto"/>
</dbReference>
<proteinExistence type="inferred from homology"/>
<evidence type="ECO:0000256" key="8">
    <source>
        <dbReference type="ARBA" id="ARBA00023065"/>
    </source>
</evidence>
<dbReference type="GO" id="GO:0005242">
    <property type="term" value="F:inward rectifier potassium channel activity"/>
    <property type="evidence" value="ECO:0007669"/>
    <property type="project" value="InterPro"/>
</dbReference>
<evidence type="ECO:0000256" key="9">
    <source>
        <dbReference type="ARBA" id="ARBA00023136"/>
    </source>
</evidence>
<dbReference type="SUPFAM" id="SSF81324">
    <property type="entry name" value="Voltage-gated potassium channels"/>
    <property type="match status" value="1"/>
</dbReference>
<keyword evidence="10 11" id="KW-0407">Ion channel</keyword>
<dbReference type="Pfam" id="PF01007">
    <property type="entry name" value="IRK"/>
    <property type="match status" value="1"/>
</dbReference>
<gene>
    <name evidence="15" type="ORF">PINE0816_LOCUS7727</name>
</gene>
<evidence type="ECO:0000256" key="5">
    <source>
        <dbReference type="ARBA" id="ARBA00022882"/>
    </source>
</evidence>
<dbReference type="AlphaFoldDB" id="A0A7S0C512"/>
<dbReference type="GO" id="GO:1990573">
    <property type="term" value="P:potassium ion import across plasma membrane"/>
    <property type="evidence" value="ECO:0007669"/>
    <property type="project" value="TreeGrafter"/>
</dbReference>
<evidence type="ECO:0000256" key="1">
    <source>
        <dbReference type="ARBA" id="ARBA00004141"/>
    </source>
</evidence>
<feature type="transmembrane region" description="Helical" evidence="12">
    <location>
        <begin position="127"/>
        <end position="147"/>
    </location>
</feature>
<dbReference type="InterPro" id="IPR040445">
    <property type="entry name" value="Kir_TM"/>
</dbReference>
<sequence>MNISSSTKDPDEIEVRYQDGDKGDSTLPIIGTNSGARIEAKFNNKTFDRPSKLELLPRYRSHYRSSQDVALHDNNLSSIPRLIKRNLPHHQSKQQLSVLRKNPFFSGPNWAVANDWFHIMLRWSTSFSLLFLLTAWTVNILFFALIYKWFDESDPKVECGLGEVDSPISFNAAFAFSLETCTTVGYGLPNSTNGFFEPNCGVLQVMIYFQMVCSMMSNAFLFAFFFARLGRCDQRGVQVLFSNKAIIEKRNGKWMIHFRVYDMDSSQPLVEASTRMYCASWKDYTKQKDDEIQPQLLQTMRILHPNDEFGAALFTSIPTTVTHHIDAYSPVAPAHIRKGANVVHGHGLCLREVDDLTESRTGVTCPVCGEAYGTLENLKKHVHYNKLLEEATEELTVEGSHCDPNIFMSENTESPELTMRHIKDNLVDKEIICVVEAIEPTISGTFQALQSYRADDIEFGGKFAPCMSQNDGKVYVDMDKFHQIVLPSEESQRFYIDKES</sequence>
<dbReference type="InterPro" id="IPR014756">
    <property type="entry name" value="Ig_E-set"/>
</dbReference>
<dbReference type="GO" id="GO:0034765">
    <property type="term" value="P:regulation of monoatomic ion transmembrane transport"/>
    <property type="evidence" value="ECO:0007669"/>
    <property type="project" value="TreeGrafter"/>
</dbReference>
<name>A0A7S0C512_9STRA</name>
<comment type="subcellular location">
    <subcellularLocation>
        <location evidence="1 11">Membrane</location>
        <topology evidence="1 11">Multi-pass membrane protein</topology>
    </subcellularLocation>
</comment>
<dbReference type="Gene3D" id="1.10.287.70">
    <property type="match status" value="1"/>
</dbReference>
<evidence type="ECO:0000256" key="4">
    <source>
        <dbReference type="ARBA" id="ARBA00022692"/>
    </source>
</evidence>
<dbReference type="InterPro" id="IPR041647">
    <property type="entry name" value="IRK_C"/>
</dbReference>